<proteinExistence type="predicted"/>
<reference evidence="3 4" key="1">
    <citation type="journal article" date="2020" name="Genomics">
        <title>Complete, high-quality genomes from long-read metagenomic sequencing of two wolf lichen thalli reveals enigmatic genome architecture.</title>
        <authorList>
            <person name="McKenzie S.K."/>
            <person name="Walston R.F."/>
            <person name="Allen J.L."/>
        </authorList>
    </citation>
    <scope>NUCLEOTIDE SEQUENCE [LARGE SCALE GENOMIC DNA]</scope>
    <source>
        <strain evidence="3">WasteWater1</strain>
    </source>
</reference>
<dbReference type="EMBL" id="JACCJB010000001">
    <property type="protein sequence ID" value="KAF6230744.1"/>
    <property type="molecule type" value="Genomic_DNA"/>
</dbReference>
<evidence type="ECO:0000313" key="3">
    <source>
        <dbReference type="EMBL" id="KAF6230744.1"/>
    </source>
</evidence>
<evidence type="ECO:0000313" key="4">
    <source>
        <dbReference type="Proteomes" id="UP000593566"/>
    </source>
</evidence>
<comment type="caution">
    <text evidence="3">The sequence shown here is derived from an EMBL/GenBank/DDBJ whole genome shotgun (WGS) entry which is preliminary data.</text>
</comment>
<gene>
    <name evidence="3" type="ORF">HO133_000003</name>
</gene>
<dbReference type="InterPro" id="IPR024079">
    <property type="entry name" value="MetalloPept_cat_dom_sf"/>
</dbReference>
<keyword evidence="4" id="KW-1185">Reference proteome</keyword>
<dbReference type="Gene3D" id="3.40.390.10">
    <property type="entry name" value="Collagenase (Catalytic Domain)"/>
    <property type="match status" value="1"/>
</dbReference>
<dbReference type="RefSeq" id="XP_037157817.1">
    <property type="nucleotide sequence ID" value="XM_037290943.1"/>
</dbReference>
<dbReference type="GeneID" id="59328422"/>
<protein>
    <recommendedName>
        <fullName evidence="5">Lysine-specific metallo-endopeptidase domain-containing protein</fullName>
    </recommendedName>
</protein>
<dbReference type="AlphaFoldDB" id="A0A8H6L097"/>
<dbReference type="SUPFAM" id="SSF55486">
    <property type="entry name" value="Metalloproteases ('zincins'), catalytic domain"/>
    <property type="match status" value="1"/>
</dbReference>
<accession>A0A8H6L097</accession>
<dbReference type="Proteomes" id="UP000593566">
    <property type="component" value="Unassembled WGS sequence"/>
</dbReference>
<dbReference type="GO" id="GO:0008237">
    <property type="term" value="F:metallopeptidase activity"/>
    <property type="evidence" value="ECO:0007669"/>
    <property type="project" value="InterPro"/>
</dbReference>
<feature type="region of interest" description="Disordered" evidence="1">
    <location>
        <begin position="259"/>
        <end position="282"/>
    </location>
</feature>
<organism evidence="3 4">
    <name type="scientific">Letharia lupina</name>
    <dbReference type="NCBI Taxonomy" id="560253"/>
    <lineage>
        <taxon>Eukaryota</taxon>
        <taxon>Fungi</taxon>
        <taxon>Dikarya</taxon>
        <taxon>Ascomycota</taxon>
        <taxon>Pezizomycotina</taxon>
        <taxon>Lecanoromycetes</taxon>
        <taxon>OSLEUM clade</taxon>
        <taxon>Lecanoromycetidae</taxon>
        <taxon>Lecanorales</taxon>
        <taxon>Lecanorineae</taxon>
        <taxon>Parmeliaceae</taxon>
        <taxon>Letharia</taxon>
    </lineage>
</organism>
<evidence type="ECO:0000256" key="2">
    <source>
        <dbReference type="SAM" id="SignalP"/>
    </source>
</evidence>
<evidence type="ECO:0000256" key="1">
    <source>
        <dbReference type="SAM" id="MobiDB-lite"/>
    </source>
</evidence>
<evidence type="ECO:0008006" key="5">
    <source>
        <dbReference type="Google" id="ProtNLM"/>
    </source>
</evidence>
<sequence>MSLLNIISLALVVALTRAGPILNNPSRVLRRDAPAPSAYPLDSACGNEWQYLNFNTTVATDRVHLQTLHDVICGGEMRAISSYGQISAQNVNAPYKRYFPESDDEDDYPTNVKDVLGLIAGASSTDGAIGTVVGTFVVDNLGKLLQLRFPISSVFDSLWQSPLTPSIDFAANVPGASDCTVEGTLAYTLEDQVDDLEKIHFCDLSWTRGEASDVDCASLDPFPSTKMDSFSRIALHEMMHYSSIGPNTPVGETIGDCKNADSEPANDPPRVHGLLDPNQDDNPAVTEINADSYAWMSLDAWMSQNCIAGSDTNNWASFFTQNPPPYNE</sequence>
<keyword evidence="2" id="KW-0732">Signal</keyword>
<name>A0A8H6L097_9LECA</name>
<feature type="chain" id="PRO_5034334231" description="Lysine-specific metallo-endopeptidase domain-containing protein" evidence="2">
    <location>
        <begin position="19"/>
        <end position="328"/>
    </location>
</feature>
<feature type="signal peptide" evidence="2">
    <location>
        <begin position="1"/>
        <end position="18"/>
    </location>
</feature>